<proteinExistence type="predicted"/>
<feature type="region of interest" description="Disordered" evidence="1">
    <location>
        <begin position="269"/>
        <end position="324"/>
    </location>
</feature>
<evidence type="ECO:0000313" key="3">
    <source>
        <dbReference type="Proteomes" id="UP001605036"/>
    </source>
</evidence>
<evidence type="ECO:0000313" key="2">
    <source>
        <dbReference type="EMBL" id="KAL2632965.1"/>
    </source>
</evidence>
<feature type="compositionally biased region" description="Basic and acidic residues" evidence="1">
    <location>
        <begin position="198"/>
        <end position="217"/>
    </location>
</feature>
<dbReference type="Proteomes" id="UP001605036">
    <property type="component" value="Unassembled WGS sequence"/>
</dbReference>
<feature type="region of interest" description="Disordered" evidence="1">
    <location>
        <begin position="1"/>
        <end position="30"/>
    </location>
</feature>
<reference evidence="2 3" key="1">
    <citation type="submission" date="2024-09" db="EMBL/GenBank/DDBJ databases">
        <title>Chromosome-scale assembly of Riccia fluitans.</title>
        <authorList>
            <person name="Paukszto L."/>
            <person name="Sawicki J."/>
            <person name="Karawczyk K."/>
            <person name="Piernik-Szablinska J."/>
            <person name="Szczecinska M."/>
            <person name="Mazdziarz M."/>
        </authorList>
    </citation>
    <scope>NUCLEOTIDE SEQUENCE [LARGE SCALE GENOMIC DNA]</scope>
    <source>
        <strain evidence="2">Rf_01</strain>
        <tissue evidence="2">Aerial parts of the thallus</tissue>
    </source>
</reference>
<feature type="region of interest" description="Disordered" evidence="1">
    <location>
        <begin position="231"/>
        <end position="256"/>
    </location>
</feature>
<feature type="compositionally biased region" description="Basic and acidic residues" evidence="1">
    <location>
        <begin position="294"/>
        <end position="314"/>
    </location>
</feature>
<comment type="caution">
    <text evidence="2">The sequence shown here is derived from an EMBL/GenBank/DDBJ whole genome shotgun (WGS) entry which is preliminary data.</text>
</comment>
<organism evidence="2 3">
    <name type="scientific">Riccia fluitans</name>
    <dbReference type="NCBI Taxonomy" id="41844"/>
    <lineage>
        <taxon>Eukaryota</taxon>
        <taxon>Viridiplantae</taxon>
        <taxon>Streptophyta</taxon>
        <taxon>Embryophyta</taxon>
        <taxon>Marchantiophyta</taxon>
        <taxon>Marchantiopsida</taxon>
        <taxon>Marchantiidae</taxon>
        <taxon>Marchantiales</taxon>
        <taxon>Ricciaceae</taxon>
        <taxon>Riccia</taxon>
    </lineage>
</organism>
<protein>
    <submittedName>
        <fullName evidence="2">Uncharacterized protein</fullName>
    </submittedName>
</protein>
<gene>
    <name evidence="2" type="ORF">R1flu_004444</name>
</gene>
<feature type="region of interest" description="Disordered" evidence="1">
    <location>
        <begin position="184"/>
        <end position="217"/>
    </location>
</feature>
<sequence>MSRTLPDLHHRRRDHPEGRRAEQRRDSPLASGVNVSGEILVGQGEDSRLIFKSAKNTGSTNFFSEDSSKYQRTKDLVDIPNYVQLRWQFCHKFLQSQQSKDLITALNRIVSILKFLDLDLSQQHPVGNGYPNNGSGSAPDFRRDFNQGFAPEHAEVDPDRLNINFTSAGREDFVNENNRVLINENDRDFGSPARSSRHFGEKRKLPSENEDRPDPSVDYYEREEIRAPVKRMRERNETVHQVEPNSHHDDSRNYQTGEEEYIIDSDVEIKGSYSPPSNKTGKCGGPQAWRGRKPGRENDRTNNRKQAKGKEKMKSPIRSKKSKVDEAETLIVPEVDKAFEPSQWESMDARARVTTILTQFFNLEQYFRVKYEKGESRAGEDGGRRKNRPDLSAGDYLRAKNYCLNQSSCIIGEIEVRVTRYMAYEEMGKKVYVYDGLQERVRYGGVQKTIAVILLAVENLLVLLDRQDVEVDVFWVNSRGAVVAPKLQLLKVAQDKRSCFAVWFI</sequence>
<dbReference type="AlphaFoldDB" id="A0ABD1YR39"/>
<feature type="compositionally biased region" description="Basic and acidic residues" evidence="1">
    <location>
        <begin position="14"/>
        <end position="27"/>
    </location>
</feature>
<name>A0ABD1YR39_9MARC</name>
<keyword evidence="3" id="KW-1185">Reference proteome</keyword>
<dbReference type="EMBL" id="JBHFFA010000003">
    <property type="protein sequence ID" value="KAL2632965.1"/>
    <property type="molecule type" value="Genomic_DNA"/>
</dbReference>
<accession>A0ABD1YR39</accession>
<evidence type="ECO:0000256" key="1">
    <source>
        <dbReference type="SAM" id="MobiDB-lite"/>
    </source>
</evidence>
<feature type="compositionally biased region" description="Basic and acidic residues" evidence="1">
    <location>
        <begin position="234"/>
        <end position="252"/>
    </location>
</feature>